<accession>A0ABY1BKE9</accession>
<comment type="caution">
    <text evidence="1">The sequence shown here is derived from an EMBL/GenBank/DDBJ whole genome shotgun (WGS) entry which is preliminary data.</text>
</comment>
<keyword evidence="2" id="KW-1185">Reference proteome</keyword>
<name>A0ABY1BKE9_9PSED</name>
<dbReference type="EMBL" id="FOFP01000014">
    <property type="protein sequence ID" value="SER05171.1"/>
    <property type="molecule type" value="Genomic_DNA"/>
</dbReference>
<protein>
    <submittedName>
        <fullName evidence="1">Transposase</fullName>
    </submittedName>
</protein>
<sequence>MSNYRRAHEGRLYFFTLTTEQRRPLLTQPELRIALRQAIEQVRQRYPFSIHAWVLLP</sequence>
<evidence type="ECO:0000313" key="1">
    <source>
        <dbReference type="EMBL" id="SER05171.1"/>
    </source>
</evidence>
<dbReference type="Gene3D" id="3.30.70.1290">
    <property type="entry name" value="Transposase IS200-like"/>
    <property type="match status" value="1"/>
</dbReference>
<dbReference type="SUPFAM" id="SSF143422">
    <property type="entry name" value="Transposase IS200-like"/>
    <property type="match status" value="1"/>
</dbReference>
<gene>
    <name evidence="1" type="ORF">SAMN05216600_11434</name>
</gene>
<organism evidence="1 2">
    <name type="scientific">Pseudomonas cuatrocienegasensis</name>
    <dbReference type="NCBI Taxonomy" id="543360"/>
    <lineage>
        <taxon>Bacteria</taxon>
        <taxon>Pseudomonadati</taxon>
        <taxon>Pseudomonadota</taxon>
        <taxon>Gammaproteobacteria</taxon>
        <taxon>Pseudomonadales</taxon>
        <taxon>Pseudomonadaceae</taxon>
        <taxon>Pseudomonas</taxon>
    </lineage>
</organism>
<reference evidence="1 2" key="1">
    <citation type="submission" date="2016-10" db="EMBL/GenBank/DDBJ databases">
        <authorList>
            <person name="Varghese N."/>
            <person name="Submissions S."/>
        </authorList>
    </citation>
    <scope>NUCLEOTIDE SEQUENCE [LARGE SCALE GENOMIC DNA]</scope>
    <source>
        <strain evidence="1 2">CIP 109853</strain>
    </source>
</reference>
<evidence type="ECO:0000313" key="2">
    <source>
        <dbReference type="Proteomes" id="UP000198512"/>
    </source>
</evidence>
<dbReference type="Proteomes" id="UP000198512">
    <property type="component" value="Unassembled WGS sequence"/>
</dbReference>
<proteinExistence type="predicted"/>
<dbReference type="InterPro" id="IPR036515">
    <property type="entry name" value="Transposase_17_sf"/>
</dbReference>